<organism evidence="2 3">
    <name type="scientific">Aspergillus ellipticus CBS 707.79</name>
    <dbReference type="NCBI Taxonomy" id="1448320"/>
    <lineage>
        <taxon>Eukaryota</taxon>
        <taxon>Fungi</taxon>
        <taxon>Dikarya</taxon>
        <taxon>Ascomycota</taxon>
        <taxon>Pezizomycotina</taxon>
        <taxon>Eurotiomycetes</taxon>
        <taxon>Eurotiomycetidae</taxon>
        <taxon>Eurotiales</taxon>
        <taxon>Aspergillaceae</taxon>
        <taxon>Aspergillus</taxon>
        <taxon>Aspergillus subgen. Circumdati</taxon>
    </lineage>
</organism>
<dbReference type="Proteomes" id="UP000247810">
    <property type="component" value="Unassembled WGS sequence"/>
</dbReference>
<dbReference type="EMBL" id="KZ826120">
    <property type="protein sequence ID" value="PYH88149.1"/>
    <property type="molecule type" value="Genomic_DNA"/>
</dbReference>
<reference evidence="2 3" key="1">
    <citation type="submission" date="2018-02" db="EMBL/GenBank/DDBJ databases">
        <title>The genomes of Aspergillus section Nigri reveals drivers in fungal speciation.</title>
        <authorList>
            <consortium name="DOE Joint Genome Institute"/>
            <person name="Vesth T.C."/>
            <person name="Nybo J."/>
            <person name="Theobald S."/>
            <person name="Brandl J."/>
            <person name="Frisvad J.C."/>
            <person name="Nielsen K.F."/>
            <person name="Lyhne E.K."/>
            <person name="Kogle M.E."/>
            <person name="Kuo A."/>
            <person name="Riley R."/>
            <person name="Clum A."/>
            <person name="Nolan M."/>
            <person name="Lipzen A."/>
            <person name="Salamov A."/>
            <person name="Henrissat B."/>
            <person name="Wiebenga A."/>
            <person name="De vries R.P."/>
            <person name="Grigoriev I.V."/>
            <person name="Mortensen U.H."/>
            <person name="Andersen M.R."/>
            <person name="Baker S.E."/>
        </authorList>
    </citation>
    <scope>NUCLEOTIDE SEQUENCE [LARGE SCALE GENOMIC DNA]</scope>
    <source>
        <strain evidence="2 3">CBS 707.79</strain>
    </source>
</reference>
<evidence type="ECO:0000313" key="2">
    <source>
        <dbReference type="EMBL" id="PYH88149.1"/>
    </source>
</evidence>
<evidence type="ECO:0000256" key="1">
    <source>
        <dbReference type="SAM" id="MobiDB-lite"/>
    </source>
</evidence>
<gene>
    <name evidence="2" type="ORF">BO71DRAFT_488989</name>
</gene>
<feature type="region of interest" description="Disordered" evidence="1">
    <location>
        <begin position="1"/>
        <end position="49"/>
    </location>
</feature>
<sequence length="184" mass="19681">MAICANEDPVKQWPPASQLGANPLPLDRRDASSLNGQPQPIHSVPCRSTLGQGLRGRDLKKCIPETSFSWRRGCHDASCRMHQNQERVHGAPQLTFGSGLGSNRSMALPSSLFLLRAACAVSSPAPTVGDDASSPSEGIIHNENPAPPAAVELVDVPRLGSRICANEGARRGQEFFAPSVRRPM</sequence>
<evidence type="ECO:0000313" key="3">
    <source>
        <dbReference type="Proteomes" id="UP000247810"/>
    </source>
</evidence>
<proteinExistence type="predicted"/>
<name>A0A319CUB2_9EURO</name>
<protein>
    <submittedName>
        <fullName evidence="2">Uncharacterized protein</fullName>
    </submittedName>
</protein>
<dbReference type="AlphaFoldDB" id="A0A319CUB2"/>
<accession>A0A319CUB2</accession>
<keyword evidence="3" id="KW-1185">Reference proteome</keyword>
<dbReference type="VEuPathDB" id="FungiDB:BO71DRAFT_488989"/>